<dbReference type="InterPro" id="IPR040274">
    <property type="entry name" value="CLE27/CLE43"/>
</dbReference>
<dbReference type="Proteomes" id="UP000501690">
    <property type="component" value="Linkage Group LG4"/>
</dbReference>
<evidence type="ECO:0000313" key="2">
    <source>
        <dbReference type="Proteomes" id="UP000501690"/>
    </source>
</evidence>
<proteinExistence type="predicted"/>
<dbReference type="PANTHER" id="PTHR37184:SF2">
    <property type="entry name" value="CLAVATA3_ESR (CLE)-RELATED PROTEIN 43"/>
    <property type="match status" value="1"/>
</dbReference>
<name>A0A4D6LPK4_VIGUN</name>
<organism evidence="1 2">
    <name type="scientific">Vigna unguiculata</name>
    <name type="common">Cowpea</name>
    <dbReference type="NCBI Taxonomy" id="3917"/>
    <lineage>
        <taxon>Eukaryota</taxon>
        <taxon>Viridiplantae</taxon>
        <taxon>Streptophyta</taxon>
        <taxon>Embryophyta</taxon>
        <taxon>Tracheophyta</taxon>
        <taxon>Spermatophyta</taxon>
        <taxon>Magnoliopsida</taxon>
        <taxon>eudicotyledons</taxon>
        <taxon>Gunneridae</taxon>
        <taxon>Pentapetalae</taxon>
        <taxon>rosids</taxon>
        <taxon>fabids</taxon>
        <taxon>Fabales</taxon>
        <taxon>Fabaceae</taxon>
        <taxon>Papilionoideae</taxon>
        <taxon>50 kb inversion clade</taxon>
        <taxon>NPAAA clade</taxon>
        <taxon>indigoferoid/millettioid clade</taxon>
        <taxon>Phaseoleae</taxon>
        <taxon>Vigna</taxon>
    </lineage>
</organism>
<sequence length="120" mass="13573">MGGTWKMKRFKFYVPYPPTMVFSGGKRFLHLSLVVLFGVTVLQMWVCLHSCEVGAIRVLPSNAMAKVKYGHGIEEDEKVKEDLLHKYLSGSTFGVINNGTQNRFDENKRTVPSCPDPLHN</sequence>
<evidence type="ECO:0000313" key="1">
    <source>
        <dbReference type="EMBL" id="QCD90325.1"/>
    </source>
</evidence>
<reference evidence="1 2" key="1">
    <citation type="submission" date="2019-04" db="EMBL/GenBank/DDBJ databases">
        <title>An improved genome assembly and genetic linkage map for asparagus bean, Vigna unguiculata ssp. sesquipedialis.</title>
        <authorList>
            <person name="Xia Q."/>
            <person name="Zhang R."/>
            <person name="Dong Y."/>
        </authorList>
    </citation>
    <scope>NUCLEOTIDE SEQUENCE [LARGE SCALE GENOMIC DNA]</scope>
    <source>
        <tissue evidence="1">Leaf</tissue>
    </source>
</reference>
<gene>
    <name evidence="1" type="ORF">DEO72_LG4g1280</name>
</gene>
<dbReference type="OrthoDB" id="1298458at2759"/>
<dbReference type="EMBL" id="CP039348">
    <property type="protein sequence ID" value="QCD90325.1"/>
    <property type="molecule type" value="Genomic_DNA"/>
</dbReference>
<dbReference type="AlphaFoldDB" id="A0A4D6LPK4"/>
<protein>
    <submittedName>
        <fullName evidence="1">Uncharacterized protein</fullName>
    </submittedName>
</protein>
<keyword evidence="2" id="KW-1185">Reference proteome</keyword>
<accession>A0A4D6LPK4</accession>
<dbReference type="Gramene" id="Vigun02g041700.1.v1.2">
    <property type="protein sequence ID" value="Vigun02g041700.1.v1.2.CDS.1"/>
    <property type="gene ID" value="Vigun02g041700.v1.2"/>
</dbReference>
<dbReference type="PANTHER" id="PTHR37184">
    <property type="entry name" value="CLAVATA3/ESR (CLE)-RELATED PROTEIN 27"/>
    <property type="match status" value="1"/>
</dbReference>